<proteinExistence type="predicted"/>
<dbReference type="eggNOG" id="ENOG5030TGE">
    <property type="taxonomic scope" value="Bacteria"/>
</dbReference>
<dbReference type="KEGG" id="eao:BD94_0186"/>
<dbReference type="EMBL" id="CP007547">
    <property type="protein sequence ID" value="AIL43961.1"/>
    <property type="molecule type" value="Genomic_DNA"/>
</dbReference>
<dbReference type="HOGENOM" id="CLU_1624202_0_0_10"/>
<feature type="signal peptide" evidence="1">
    <location>
        <begin position="1"/>
        <end position="21"/>
    </location>
</feature>
<sequence length="160" mass="17614">MKIFFKILPAFLLLLSVAAKAQLTVHPMVHAGYAYQNQSFGEVGGRLLFLTNDDTLFRVGAAAMMGETNGKFAVMPKVQADILLNFEKNVDIFHSWYFLLGAESTNKYIAPKAGFSLFGIIDLTGGYAFNYGDATLNGKQLKGFNFNLTFNIPLVALSKK</sequence>
<name>A0A077E8R3_9FLAO</name>
<dbReference type="STRING" id="1338011.BD94_0186"/>
<feature type="chain" id="PRO_5001717569" description="Outer membrane protein beta-barrel domain-containing protein" evidence="1">
    <location>
        <begin position="22"/>
        <end position="160"/>
    </location>
</feature>
<evidence type="ECO:0000313" key="3">
    <source>
        <dbReference type="Proteomes" id="UP000028933"/>
    </source>
</evidence>
<organism evidence="2 3">
    <name type="scientific">Elizabethkingia anophelis NUHP1</name>
    <dbReference type="NCBI Taxonomy" id="1338011"/>
    <lineage>
        <taxon>Bacteria</taxon>
        <taxon>Pseudomonadati</taxon>
        <taxon>Bacteroidota</taxon>
        <taxon>Flavobacteriia</taxon>
        <taxon>Flavobacteriales</taxon>
        <taxon>Weeksellaceae</taxon>
        <taxon>Elizabethkingia</taxon>
    </lineage>
</organism>
<keyword evidence="1" id="KW-0732">Signal</keyword>
<reference evidence="2 3" key="1">
    <citation type="journal article" date="2013" name="Lancet">
        <title>First case of E anophelis outbreak in an intensive-care unit.</title>
        <authorList>
            <person name="Teo J."/>
            <person name="Tan S.Y."/>
            <person name="Tay M."/>
            <person name="Ding Y."/>
            <person name="Kjelleberg S."/>
            <person name="Givskov M."/>
            <person name="Lin R.T."/>
            <person name="Yang L."/>
        </authorList>
    </citation>
    <scope>NUCLEOTIDE SEQUENCE [LARGE SCALE GENOMIC DNA]</scope>
    <source>
        <strain evidence="2 3">NUHP1</strain>
    </source>
</reference>
<dbReference type="RefSeq" id="WP_021347681.1">
    <property type="nucleotide sequence ID" value="NZ_CP007547.1"/>
</dbReference>
<accession>A0A077E8R3</accession>
<gene>
    <name evidence="2" type="ORF">BD94_0186</name>
</gene>
<dbReference type="AlphaFoldDB" id="A0A077E8R3"/>
<protein>
    <recommendedName>
        <fullName evidence="4">Outer membrane protein beta-barrel domain-containing protein</fullName>
    </recommendedName>
</protein>
<evidence type="ECO:0000256" key="1">
    <source>
        <dbReference type="SAM" id="SignalP"/>
    </source>
</evidence>
<evidence type="ECO:0000313" key="2">
    <source>
        <dbReference type="EMBL" id="AIL43961.1"/>
    </source>
</evidence>
<evidence type="ECO:0008006" key="4">
    <source>
        <dbReference type="Google" id="ProtNLM"/>
    </source>
</evidence>
<dbReference type="Proteomes" id="UP000028933">
    <property type="component" value="Chromosome"/>
</dbReference>